<dbReference type="Pfam" id="PF02785">
    <property type="entry name" value="Biotin_carb_C"/>
    <property type="match status" value="1"/>
</dbReference>
<dbReference type="InterPro" id="IPR011761">
    <property type="entry name" value="ATP-grasp"/>
</dbReference>
<evidence type="ECO:0000256" key="4">
    <source>
        <dbReference type="ARBA" id="ARBA00022840"/>
    </source>
</evidence>
<dbReference type="PROSITE" id="PS50975">
    <property type="entry name" value="ATP_GRASP"/>
    <property type="match status" value="1"/>
</dbReference>
<evidence type="ECO:0000256" key="6">
    <source>
        <dbReference type="PROSITE-ProRule" id="PRU00409"/>
    </source>
</evidence>
<dbReference type="EC" id="6.3.4.14" evidence="1"/>
<dbReference type="Gene3D" id="3.30.470.20">
    <property type="entry name" value="ATP-grasp fold, B domain"/>
    <property type="match status" value="1"/>
</dbReference>
<dbReference type="InterPro" id="IPR005479">
    <property type="entry name" value="CPAse_ATP-bd"/>
</dbReference>
<keyword evidence="4 6" id="KW-0067">ATP-binding</keyword>
<organism evidence="9 10">
    <name type="scientific">Tepidiforma thermophila (strain KCTC 52669 / CGMCC 1.13589 / G233)</name>
    <dbReference type="NCBI Taxonomy" id="2761530"/>
    <lineage>
        <taxon>Bacteria</taxon>
        <taxon>Bacillati</taxon>
        <taxon>Chloroflexota</taxon>
        <taxon>Tepidiformia</taxon>
        <taxon>Tepidiformales</taxon>
        <taxon>Tepidiformaceae</taxon>
        <taxon>Tepidiforma</taxon>
    </lineage>
</organism>
<dbReference type="FunFam" id="3.40.50.20:FF:000010">
    <property type="entry name" value="Propionyl-CoA carboxylase subunit alpha"/>
    <property type="match status" value="1"/>
</dbReference>
<dbReference type="GO" id="GO:0004075">
    <property type="term" value="F:biotin carboxylase activity"/>
    <property type="evidence" value="ECO:0007669"/>
    <property type="project" value="UniProtKB-EC"/>
</dbReference>
<feature type="domain" description="ATP-grasp" evidence="7">
    <location>
        <begin position="120"/>
        <end position="316"/>
    </location>
</feature>
<dbReference type="InterPro" id="IPR011764">
    <property type="entry name" value="Biotin_carboxylation_dom"/>
</dbReference>
<evidence type="ECO:0000313" key="10">
    <source>
        <dbReference type="Proteomes" id="UP000223071"/>
    </source>
</evidence>
<dbReference type="InterPro" id="IPR005482">
    <property type="entry name" value="Biotin_COase_C"/>
</dbReference>
<dbReference type="InterPro" id="IPR005481">
    <property type="entry name" value="BC-like_N"/>
</dbReference>
<keyword evidence="10" id="KW-1185">Reference proteome</keyword>
<dbReference type="PROSITE" id="PS00867">
    <property type="entry name" value="CPSASE_2"/>
    <property type="match status" value="1"/>
</dbReference>
<dbReference type="InterPro" id="IPR016185">
    <property type="entry name" value="PreATP-grasp_dom_sf"/>
</dbReference>
<dbReference type="InterPro" id="IPR011054">
    <property type="entry name" value="Rudment_hybrid_motif"/>
</dbReference>
<sequence>MFSKVLVANRGEIALRIVRGLRDLDIRSVAVYSDVDRLSQHVRYADEAHYIGPADARQSYLNVERIIEVAKRCGADAVHPGYGFLAENAEFAEACERAGLVFIGPSPESIRRLGDKIEARRIAEQAGVPVLPGSGELTSVEEALACAERIGYPVMIKAAAGGGGRGIRLIESPEQLPGAAARAMQEAAAAFGNPAIYVEKNLKKVRHIEVQVIGDRYGNIVPLGERECSIQRRHQKIIEECPSVAVSPQLRRTLSRAAVRIARAANYHNVGTVEFLLDQDGNHYFLEMNTRLQVEHPVTEMVTGTDLVKDQILVAAGEELPYEEADLLTRGWAIECRIVAEDPFNNFLPSVGRVVFAREPAGPGIRVESALYDGIEVTPYYDSLLAKVTAWGRNREGARQRMKRALAEFRVVGVATNIPYLQQILDLPDFIAGDIDTGFLDRNQVLAEEHYEEQRRAAEIAALLLVTGGERDTGEQPLNGQAAPTNGYRSQIGAWRRQQGGSTFAGGAMGRWPRSF</sequence>
<dbReference type="PROSITE" id="PS00866">
    <property type="entry name" value="CPSASE_1"/>
    <property type="match status" value="1"/>
</dbReference>
<keyword evidence="2" id="KW-0436">Ligase</keyword>
<evidence type="ECO:0000259" key="7">
    <source>
        <dbReference type="PROSITE" id="PS50975"/>
    </source>
</evidence>
<evidence type="ECO:0000256" key="3">
    <source>
        <dbReference type="ARBA" id="ARBA00022741"/>
    </source>
</evidence>
<evidence type="ECO:0000256" key="2">
    <source>
        <dbReference type="ARBA" id="ARBA00022598"/>
    </source>
</evidence>
<keyword evidence="5" id="KW-0092">Biotin</keyword>
<dbReference type="InterPro" id="IPR050856">
    <property type="entry name" value="Biotin_carboxylase_complex"/>
</dbReference>
<dbReference type="GO" id="GO:0005524">
    <property type="term" value="F:ATP binding"/>
    <property type="evidence" value="ECO:0007669"/>
    <property type="project" value="UniProtKB-UniRule"/>
</dbReference>
<dbReference type="SUPFAM" id="SSF52440">
    <property type="entry name" value="PreATP-grasp domain"/>
    <property type="match status" value="1"/>
</dbReference>
<dbReference type="EMBL" id="PDJQ01000001">
    <property type="protein sequence ID" value="PFG74711.1"/>
    <property type="molecule type" value="Genomic_DNA"/>
</dbReference>
<feature type="domain" description="Biotin carboxylation" evidence="8">
    <location>
        <begin position="1"/>
        <end position="445"/>
    </location>
</feature>
<comment type="caution">
    <text evidence="9">The sequence shown here is derived from an EMBL/GenBank/DDBJ whole genome shotgun (WGS) entry which is preliminary data.</text>
</comment>
<protein>
    <recommendedName>
        <fullName evidence="1">biotin carboxylase</fullName>
        <ecNumber evidence="1">6.3.4.14</ecNumber>
    </recommendedName>
</protein>
<keyword evidence="3 6" id="KW-0547">Nucleotide-binding</keyword>
<dbReference type="Pfam" id="PF02786">
    <property type="entry name" value="CPSase_L_D2"/>
    <property type="match status" value="1"/>
</dbReference>
<reference evidence="9 10" key="1">
    <citation type="submission" date="2017-09" db="EMBL/GenBank/DDBJ databases">
        <title>Sequencing the genomes of two abundant thermophiles in Great Basin hot springs: Thermocrinis jamiesonii and novel Chloroflexi Thermoflexus hugenholtzii.</title>
        <authorList>
            <person name="Hedlund B."/>
        </authorList>
    </citation>
    <scope>NUCLEOTIDE SEQUENCE [LARGE SCALE GENOMIC DNA]</scope>
    <source>
        <strain evidence="9 10">G233</strain>
    </source>
</reference>
<dbReference type="NCBIfam" id="NF006367">
    <property type="entry name" value="PRK08591.1"/>
    <property type="match status" value="1"/>
</dbReference>
<evidence type="ECO:0000259" key="8">
    <source>
        <dbReference type="PROSITE" id="PS50979"/>
    </source>
</evidence>
<dbReference type="FunFam" id="3.30.1490.20:FF:000018">
    <property type="entry name" value="Biotin carboxylase"/>
    <property type="match status" value="1"/>
</dbReference>
<dbReference type="RefSeq" id="WP_098504077.1">
    <property type="nucleotide sequence ID" value="NZ_PDJQ01000001.1"/>
</dbReference>
<dbReference type="Proteomes" id="UP000223071">
    <property type="component" value="Unassembled WGS sequence"/>
</dbReference>
<dbReference type="PANTHER" id="PTHR18866:SF33">
    <property type="entry name" value="METHYLCROTONOYL-COA CARBOXYLASE SUBUNIT ALPHA, MITOCHONDRIAL-RELATED"/>
    <property type="match status" value="1"/>
</dbReference>
<evidence type="ECO:0000256" key="5">
    <source>
        <dbReference type="ARBA" id="ARBA00023267"/>
    </source>
</evidence>
<dbReference type="SMART" id="SM00878">
    <property type="entry name" value="Biotin_carb_C"/>
    <property type="match status" value="1"/>
</dbReference>
<gene>
    <name evidence="9" type="ORF">A9A59_1952</name>
</gene>
<dbReference type="SUPFAM" id="SSF56059">
    <property type="entry name" value="Glutathione synthetase ATP-binding domain-like"/>
    <property type="match status" value="1"/>
</dbReference>
<evidence type="ECO:0000313" key="9">
    <source>
        <dbReference type="EMBL" id="PFG74711.1"/>
    </source>
</evidence>
<dbReference type="Pfam" id="PF00289">
    <property type="entry name" value="Biotin_carb_N"/>
    <property type="match status" value="1"/>
</dbReference>
<dbReference type="PROSITE" id="PS50979">
    <property type="entry name" value="BC"/>
    <property type="match status" value="1"/>
</dbReference>
<dbReference type="GO" id="GO:0046872">
    <property type="term" value="F:metal ion binding"/>
    <property type="evidence" value="ECO:0007669"/>
    <property type="project" value="InterPro"/>
</dbReference>
<evidence type="ECO:0000256" key="1">
    <source>
        <dbReference type="ARBA" id="ARBA00013263"/>
    </source>
</evidence>
<dbReference type="AlphaFoldDB" id="A0A2A9HHT4"/>
<dbReference type="SUPFAM" id="SSF51246">
    <property type="entry name" value="Rudiment single hybrid motif"/>
    <property type="match status" value="1"/>
</dbReference>
<name>A0A2A9HHT4_TEPT2</name>
<dbReference type="PANTHER" id="PTHR18866">
    <property type="entry name" value="CARBOXYLASE:PYRUVATE/ACETYL-COA/PROPIONYL-COA CARBOXYLASE"/>
    <property type="match status" value="1"/>
</dbReference>
<proteinExistence type="predicted"/>
<accession>A0A2A9HHT4</accession>